<organism evidence="1">
    <name type="scientific">uncultured Caudovirales phage</name>
    <dbReference type="NCBI Taxonomy" id="2100421"/>
    <lineage>
        <taxon>Viruses</taxon>
        <taxon>Duplodnaviria</taxon>
        <taxon>Heunggongvirae</taxon>
        <taxon>Uroviricota</taxon>
        <taxon>Caudoviricetes</taxon>
        <taxon>Peduoviridae</taxon>
        <taxon>Maltschvirus</taxon>
        <taxon>Maltschvirus maltsch</taxon>
    </lineage>
</organism>
<protein>
    <submittedName>
        <fullName evidence="1">Uncharacterized protein</fullName>
    </submittedName>
</protein>
<evidence type="ECO:0000313" key="1">
    <source>
        <dbReference type="EMBL" id="CAB4129385.1"/>
    </source>
</evidence>
<gene>
    <name evidence="1" type="ORF">UFOVP118_25</name>
</gene>
<reference evidence="1" key="1">
    <citation type="submission" date="2020-04" db="EMBL/GenBank/DDBJ databases">
        <authorList>
            <person name="Chiriac C."/>
            <person name="Salcher M."/>
            <person name="Ghai R."/>
            <person name="Kavagutti S V."/>
        </authorList>
    </citation>
    <scope>NUCLEOTIDE SEQUENCE</scope>
</reference>
<name>A0A6J5L5Y6_9CAUD</name>
<proteinExistence type="predicted"/>
<accession>A0A6J5L5Y6</accession>
<dbReference type="EMBL" id="LR796234">
    <property type="protein sequence ID" value="CAB4129385.1"/>
    <property type="molecule type" value="Genomic_DNA"/>
</dbReference>
<sequence>MTLAISQVIDHDIASTKMRVHFFANYGTVSLQVATLFSRDNLEEYWQYQNTVHQVFNEIAEKYNATMANRIAYR</sequence>